<dbReference type="PANTHER" id="PTHR34975:SF2">
    <property type="entry name" value="SPORE GERMINATION PROTEIN A2"/>
    <property type="match status" value="1"/>
</dbReference>
<reference evidence="9 10" key="1">
    <citation type="journal article" date="2015" name="Genome Announc.">
        <title>Draft Genome Sequence of Brevibacillus brevis DZQ7, a Plant Growth-Promoting Rhizobacterium with Broad-Spectrum Antimicrobial Activity.</title>
        <authorList>
            <person name="Hou Q."/>
            <person name="Wang C."/>
            <person name="Hou X."/>
            <person name="Xia Z."/>
            <person name="Ye J."/>
            <person name="Liu K."/>
            <person name="Liu H."/>
            <person name="Wang J."/>
            <person name="Guo H."/>
            <person name="Yu X."/>
            <person name="Yang Y."/>
            <person name="Du B."/>
            <person name="Ding Y."/>
        </authorList>
    </citation>
    <scope>NUCLEOTIDE SEQUENCE [LARGE SCALE GENOMIC DNA]</scope>
    <source>
        <strain evidence="9 10">DZQ7</strain>
    </source>
</reference>
<sequence>MKKYTYNQLSVLQYILLIHGAQVGIGVLTIPRELAEKASTDGWISLLIGWLAATLVSLVITNMMKQYPEKTIIDIFPLILGKWLGRIAIVFMFIYCGVAAFVLLINATGIINVWLLSQTPAYVVVFLFTLPTYFVLQGGVRAIGRYAELVFYLTLWIPFVLTTAYREVHWLNLLPLIKDGWHPIWEASKSTVLSFLGFEFGYFAYPFLQKKQYAPLGIVIANTLTLFVYLSVVVVCFAYFSPDEITQYTWPTLNLWKAIEFRFLERVDILFLSTYMFILSTTALPYIYFCVFSSSQLFGMKDHRKHLRLFLLLVPVALLFYTPSFIDLKKSIQIWSFAGLGFAYALPLLAWGPIRLSKRAERGEKA</sequence>
<evidence type="ECO:0000256" key="4">
    <source>
        <dbReference type="ARBA" id="ARBA00022544"/>
    </source>
</evidence>
<keyword evidence="7 8" id="KW-0472">Membrane</keyword>
<evidence type="ECO:0000256" key="1">
    <source>
        <dbReference type="ARBA" id="ARBA00004141"/>
    </source>
</evidence>
<dbReference type="Pfam" id="PF03845">
    <property type="entry name" value="Spore_permease"/>
    <property type="match status" value="1"/>
</dbReference>
<feature type="transmembrane region" description="Helical" evidence="8">
    <location>
        <begin position="111"/>
        <end position="134"/>
    </location>
</feature>
<proteinExistence type="inferred from homology"/>
<evidence type="ECO:0000313" key="9">
    <source>
        <dbReference type="EMBL" id="AWX58130.1"/>
    </source>
</evidence>
<evidence type="ECO:0000313" key="10">
    <source>
        <dbReference type="Proteomes" id="UP000036061"/>
    </source>
</evidence>
<keyword evidence="5 8" id="KW-0812">Transmembrane</keyword>
<gene>
    <name evidence="9" type="ORF">AB432_025180</name>
</gene>
<evidence type="ECO:0000256" key="6">
    <source>
        <dbReference type="ARBA" id="ARBA00022989"/>
    </source>
</evidence>
<dbReference type="Proteomes" id="UP000036061">
    <property type="component" value="Chromosome"/>
</dbReference>
<feature type="transmembrane region" description="Helical" evidence="8">
    <location>
        <begin position="83"/>
        <end position="105"/>
    </location>
</feature>
<feature type="transmembrane region" description="Helical" evidence="8">
    <location>
        <begin position="309"/>
        <end position="326"/>
    </location>
</feature>
<keyword evidence="6 8" id="KW-1133">Transmembrane helix</keyword>
<evidence type="ECO:0000256" key="2">
    <source>
        <dbReference type="ARBA" id="ARBA00007998"/>
    </source>
</evidence>
<feature type="transmembrane region" description="Helical" evidence="8">
    <location>
        <begin position="332"/>
        <end position="352"/>
    </location>
</feature>
<name>A0A2Z4MNN8_BREBE</name>
<dbReference type="GO" id="GO:0016020">
    <property type="term" value="C:membrane"/>
    <property type="evidence" value="ECO:0007669"/>
    <property type="project" value="UniProtKB-SubCell"/>
</dbReference>
<feature type="transmembrane region" description="Helical" evidence="8">
    <location>
        <begin position="146"/>
        <end position="165"/>
    </location>
</feature>
<keyword evidence="3" id="KW-0813">Transport</keyword>
<comment type="similarity">
    <text evidence="2">Belongs to the amino acid-polyamine-organocation (APC) superfamily. Spore germination protein (SGP) (TC 2.A.3.9) family.</text>
</comment>
<feature type="transmembrane region" description="Helical" evidence="8">
    <location>
        <begin position="217"/>
        <end position="240"/>
    </location>
</feature>
<dbReference type="NCBIfam" id="TIGR00912">
    <property type="entry name" value="2A0309"/>
    <property type="match status" value="1"/>
</dbReference>
<keyword evidence="4" id="KW-0309">Germination</keyword>
<dbReference type="InterPro" id="IPR004761">
    <property type="entry name" value="Spore_GerAB"/>
</dbReference>
<comment type="subcellular location">
    <subcellularLocation>
        <location evidence="1">Membrane</location>
        <topology evidence="1">Multi-pass membrane protein</topology>
    </subcellularLocation>
</comment>
<feature type="transmembrane region" description="Helical" evidence="8">
    <location>
        <begin position="12"/>
        <end position="30"/>
    </location>
</feature>
<evidence type="ECO:0000256" key="3">
    <source>
        <dbReference type="ARBA" id="ARBA00022448"/>
    </source>
</evidence>
<evidence type="ECO:0000256" key="7">
    <source>
        <dbReference type="ARBA" id="ARBA00023136"/>
    </source>
</evidence>
<organism evidence="9 10">
    <name type="scientific">Brevibacillus brevis</name>
    <name type="common">Bacillus brevis</name>
    <dbReference type="NCBI Taxonomy" id="1393"/>
    <lineage>
        <taxon>Bacteria</taxon>
        <taxon>Bacillati</taxon>
        <taxon>Bacillota</taxon>
        <taxon>Bacilli</taxon>
        <taxon>Bacillales</taxon>
        <taxon>Paenibacillaceae</taxon>
        <taxon>Brevibacillus</taxon>
    </lineage>
</organism>
<dbReference type="EMBL" id="CP030117">
    <property type="protein sequence ID" value="AWX58130.1"/>
    <property type="molecule type" value="Genomic_DNA"/>
</dbReference>
<dbReference type="PANTHER" id="PTHR34975">
    <property type="entry name" value="SPORE GERMINATION PROTEIN A2"/>
    <property type="match status" value="1"/>
</dbReference>
<dbReference type="GO" id="GO:0009847">
    <property type="term" value="P:spore germination"/>
    <property type="evidence" value="ECO:0007669"/>
    <property type="project" value="InterPro"/>
</dbReference>
<evidence type="ECO:0000256" key="5">
    <source>
        <dbReference type="ARBA" id="ARBA00022692"/>
    </source>
</evidence>
<feature type="transmembrane region" description="Helical" evidence="8">
    <location>
        <begin position="42"/>
        <end position="62"/>
    </location>
</feature>
<evidence type="ECO:0000256" key="8">
    <source>
        <dbReference type="SAM" id="Phobius"/>
    </source>
</evidence>
<dbReference type="RefSeq" id="WP_048034620.1">
    <property type="nucleotide sequence ID" value="NZ_CP030117.1"/>
</dbReference>
<protein>
    <submittedName>
        <fullName evidence="9">Spore gernimation protein</fullName>
    </submittedName>
</protein>
<dbReference type="AlphaFoldDB" id="A0A2Z4MNN8"/>
<dbReference type="Gene3D" id="1.20.1740.10">
    <property type="entry name" value="Amino acid/polyamine transporter I"/>
    <property type="match status" value="1"/>
</dbReference>
<feature type="transmembrane region" description="Helical" evidence="8">
    <location>
        <begin position="269"/>
        <end position="289"/>
    </location>
</feature>
<accession>A0A2Z4MNN8</accession>
<feature type="transmembrane region" description="Helical" evidence="8">
    <location>
        <begin position="185"/>
        <end position="205"/>
    </location>
</feature>